<feature type="domain" description="Acetyl-coenzyme A synthetase N-terminal" evidence="1">
    <location>
        <begin position="23"/>
        <end position="56"/>
    </location>
</feature>
<name>A0A6L9UF24_9HYPH</name>
<organism evidence="2 3">
    <name type="scientific">Rhizobium lusitanum</name>
    <dbReference type="NCBI Taxonomy" id="293958"/>
    <lineage>
        <taxon>Bacteria</taxon>
        <taxon>Pseudomonadati</taxon>
        <taxon>Pseudomonadota</taxon>
        <taxon>Alphaproteobacteria</taxon>
        <taxon>Hyphomicrobiales</taxon>
        <taxon>Rhizobiaceae</taxon>
        <taxon>Rhizobium/Agrobacterium group</taxon>
        <taxon>Rhizobium</taxon>
    </lineage>
</organism>
<accession>A0A6L9UF24</accession>
<protein>
    <recommendedName>
        <fullName evidence="1">Acetyl-coenzyme A synthetase N-terminal domain-containing protein</fullName>
    </recommendedName>
</protein>
<reference evidence="2 3" key="1">
    <citation type="submission" date="2019-12" db="EMBL/GenBank/DDBJ databases">
        <title>Rhizobium genotypes associated with high levels of biological nitrogen fixation by grain legumes in a temperate-maritime cropping system.</title>
        <authorList>
            <person name="Maluk M."/>
            <person name="Francesc Ferrando Molina F."/>
            <person name="Lopez Del Egido L."/>
            <person name="Lafos M."/>
            <person name="Langarica-Fuentes A."/>
            <person name="Gebre Yohannes G."/>
            <person name="Young M.W."/>
            <person name="Martin P."/>
            <person name="Gantlett R."/>
            <person name="Kenicer G."/>
            <person name="Hawes C."/>
            <person name="Begg G.S."/>
            <person name="Quilliam R.S."/>
            <person name="Squire G.R."/>
            <person name="Poole P.S."/>
            <person name="Young P.W."/>
            <person name="Iannetta P.M."/>
            <person name="James E.K."/>
        </authorList>
    </citation>
    <scope>NUCLEOTIDE SEQUENCE [LARGE SCALE GENOMIC DNA]</scope>
    <source>
        <strain evidence="2 3">JHI1118</strain>
    </source>
</reference>
<sequence length="57" mass="6876">MSEKIHPVTKPVKARALIDQAKYQKWYQQSVEDPDKFWGKHGKRIDWFKPYTKVKNT</sequence>
<evidence type="ECO:0000313" key="3">
    <source>
        <dbReference type="Proteomes" id="UP000483035"/>
    </source>
</evidence>
<dbReference type="InterPro" id="IPR042099">
    <property type="entry name" value="ANL_N_sf"/>
</dbReference>
<dbReference type="Proteomes" id="UP000483035">
    <property type="component" value="Unassembled WGS sequence"/>
</dbReference>
<dbReference type="Gene3D" id="3.40.50.12780">
    <property type="entry name" value="N-terminal domain of ligase-like"/>
    <property type="match status" value="1"/>
</dbReference>
<evidence type="ECO:0000259" key="1">
    <source>
        <dbReference type="Pfam" id="PF16177"/>
    </source>
</evidence>
<gene>
    <name evidence="2" type="ORF">GR212_32400</name>
</gene>
<comment type="caution">
    <text evidence="2">The sequence shown here is derived from an EMBL/GenBank/DDBJ whole genome shotgun (WGS) entry which is preliminary data.</text>
</comment>
<dbReference type="InterPro" id="IPR032387">
    <property type="entry name" value="ACAS_N"/>
</dbReference>
<dbReference type="Pfam" id="PF16177">
    <property type="entry name" value="ACAS_N"/>
    <property type="match status" value="1"/>
</dbReference>
<dbReference type="AlphaFoldDB" id="A0A6L9UF24"/>
<evidence type="ECO:0000313" key="2">
    <source>
        <dbReference type="EMBL" id="NEI74264.1"/>
    </source>
</evidence>
<dbReference type="EMBL" id="WUEY01000027">
    <property type="protein sequence ID" value="NEI74264.1"/>
    <property type="molecule type" value="Genomic_DNA"/>
</dbReference>
<proteinExistence type="predicted"/>
<dbReference type="RefSeq" id="WP_163993342.1">
    <property type="nucleotide sequence ID" value="NZ_WUEY01000027.1"/>
</dbReference>
<feature type="non-terminal residue" evidence="2">
    <location>
        <position position="57"/>
    </location>
</feature>